<evidence type="ECO:0000259" key="3">
    <source>
        <dbReference type="Pfam" id="PF00534"/>
    </source>
</evidence>
<reference evidence="5" key="1">
    <citation type="journal article" date="2007" name="Appl. Environ. Microbiol.">
        <title>Impact of environmental and genetic factors on biofilm formation by the probiotic strain Lactobacillus rhamnosus GG.</title>
        <authorList>
            <person name="Lebeer S."/>
            <person name="Verhoeven T.L."/>
            <person name="Perea Velez M."/>
            <person name="Vanderleyden J."/>
            <person name="De Keersmaecker S.C."/>
        </authorList>
    </citation>
    <scope>NUCLEOTIDE SEQUENCE</scope>
    <source>
        <strain evidence="5">GG</strain>
    </source>
</reference>
<dbReference type="PATRIC" id="fig|47715.100.peg.1137"/>
<dbReference type="PANTHER" id="PTHR12526:SF510">
    <property type="entry name" value="D-INOSITOL 3-PHOSPHATE GLYCOSYLTRANSFERASE"/>
    <property type="match status" value="1"/>
</dbReference>
<dbReference type="CAZy" id="GT4">
    <property type="family name" value="Glycosyltransferase Family 4"/>
</dbReference>
<feature type="domain" description="Glycosyltransferase subfamily 4-like N-terminal" evidence="4">
    <location>
        <begin position="60"/>
        <end position="182"/>
    </location>
</feature>
<reference evidence="5" key="2">
    <citation type="journal article" date="2009" name="Appl. Environ. Microbiol.">
        <title>Identification of a Gene Cluster for the Biosynthesis of a Long, Galactose-Rich Exopolysaccharide in Lactobacillus rhamnosus GG and Functional Analysis of the Priming Glycosyltransferase.</title>
        <authorList>
            <person name="Lebeer S."/>
            <person name="Verhoeven T.L."/>
            <person name="Francius G."/>
            <person name="Schoofs G."/>
            <person name="Lambrichts I."/>
            <person name="Dufrene Y."/>
            <person name="Vanderleyden J."/>
            <person name="De Keersmaecker S.C."/>
        </authorList>
    </citation>
    <scope>NUCLEOTIDE SEQUENCE</scope>
    <source>
        <strain evidence="5">GG</strain>
    </source>
</reference>
<evidence type="ECO:0000313" key="6">
    <source>
        <dbReference type="EMBL" id="ONN74282.1"/>
    </source>
</evidence>
<dbReference type="GO" id="GO:0016757">
    <property type="term" value="F:glycosyltransferase activity"/>
    <property type="evidence" value="ECO:0007669"/>
    <property type="project" value="UniProtKB-KW"/>
</dbReference>
<dbReference type="RefSeq" id="WP_014569860.1">
    <property type="nucleotide sequence ID" value="NZ_CACRTK010000033.1"/>
</dbReference>
<gene>
    <name evidence="5" type="primary">welI</name>
    <name evidence="6" type="ORF">BWR10_09770</name>
</gene>
<dbReference type="Proteomes" id="UP000189067">
    <property type="component" value="Unassembled WGS sequence"/>
</dbReference>
<dbReference type="EMBL" id="MTJY01000043">
    <property type="protein sequence ID" value="ONN74282.1"/>
    <property type="molecule type" value="Genomic_DNA"/>
</dbReference>
<evidence type="ECO:0000259" key="4">
    <source>
        <dbReference type="Pfam" id="PF13439"/>
    </source>
</evidence>
<accession>C1J9I8</accession>
<dbReference type="InterPro" id="IPR001296">
    <property type="entry name" value="Glyco_trans_1"/>
</dbReference>
<evidence type="ECO:0000313" key="5">
    <source>
        <dbReference type="EMBL" id="ACN94852.1"/>
    </source>
</evidence>
<dbReference type="Gene3D" id="3.40.50.2000">
    <property type="entry name" value="Glycogen Phosphorylase B"/>
    <property type="match status" value="2"/>
</dbReference>
<sequence length="378" mass="43090">MIRTLVVADFLPASGVTTFVENAFLKQRQGFSFSALAIAGDESNKLHFEKAGWTFTDISPANKNYIRHIKDWLKFARRNKHAFDIVYFNYSASWNILPIFFCKFIMHAKIVVHGHNTYFGTEIHGVKKFALTVFHLIGKQIAATFLIDSFVAVSNEAAKWMFPSRILRKNRVEVIPNGIDLSDYTFKRATRVKVREALDVQNKIVYATIGVLEMRKNISFALDIFAAIIRRNPNSVLLVIGDGTQREMLKQKARRLELGDSVRFLGRRKDLAQLYNAIDVLLFPSLNEGLSFTLIEAQANSLPVYVSDRVPLGNYLPNLVHVVKLSESSDSWSKRITATEKHVRVDESKRMKKIGYDQLDMREHVLHLLEALQGGNTE</sequence>
<keyword evidence="2 6" id="KW-0808">Transferase</keyword>
<name>C1J9I8_LACRH</name>
<keyword evidence="1" id="KW-0328">Glycosyltransferase</keyword>
<dbReference type="PANTHER" id="PTHR12526">
    <property type="entry name" value="GLYCOSYLTRANSFERASE"/>
    <property type="match status" value="1"/>
</dbReference>
<dbReference type="Pfam" id="PF13439">
    <property type="entry name" value="Glyco_transf_4"/>
    <property type="match status" value="1"/>
</dbReference>
<dbReference type="Pfam" id="PF00534">
    <property type="entry name" value="Glycos_transf_1"/>
    <property type="match status" value="1"/>
</dbReference>
<dbReference type="SUPFAM" id="SSF53756">
    <property type="entry name" value="UDP-Glycosyltransferase/glycogen phosphorylase"/>
    <property type="match status" value="1"/>
</dbReference>
<evidence type="ECO:0000313" key="7">
    <source>
        <dbReference type="Proteomes" id="UP000189067"/>
    </source>
</evidence>
<dbReference type="AlphaFoldDB" id="C1J9I8"/>
<dbReference type="InterPro" id="IPR028098">
    <property type="entry name" value="Glyco_trans_4-like_N"/>
</dbReference>
<protein>
    <submittedName>
        <fullName evidence="6">Glycosyl transferase family 1</fullName>
    </submittedName>
    <submittedName>
        <fullName evidence="5">WelI</fullName>
    </submittedName>
</protein>
<proteinExistence type="predicted"/>
<reference evidence="6 7" key="3">
    <citation type="submission" date="2017-01" db="EMBL/GenBank/DDBJ databases">
        <title>In silico prediction, in vitro antibacterial spectrum and physicochemical properties of a putative bacteriocin produced by Lactobacillus rhamnosus strain L156.4.</title>
        <authorList>
            <person name="Silveira A.M."/>
            <person name="Monteiro A.S."/>
            <person name="Santos V.L."/>
            <person name="Nicoli J.R."/>
            <person name="Azevedo V."/>
            <person name="Soares S.C."/>
            <person name="Castro-Oliveira L."/>
            <person name="Dias-Souza M.V."/>
            <person name="Nardi R.M."/>
        </authorList>
    </citation>
    <scope>NUCLEOTIDE SEQUENCE [LARGE SCALE GENOMIC DNA]</scope>
    <source>
        <strain evidence="6 7">L156.4</strain>
    </source>
</reference>
<feature type="domain" description="Glycosyl transferase family 1" evidence="3">
    <location>
        <begin position="201"/>
        <end position="355"/>
    </location>
</feature>
<evidence type="ECO:0000256" key="2">
    <source>
        <dbReference type="ARBA" id="ARBA00022679"/>
    </source>
</evidence>
<evidence type="ECO:0000256" key="1">
    <source>
        <dbReference type="ARBA" id="ARBA00022676"/>
    </source>
</evidence>
<organism evidence="5">
    <name type="scientific">Lacticaseibacillus rhamnosus</name>
    <name type="common">Lactobacillus rhamnosus</name>
    <dbReference type="NCBI Taxonomy" id="47715"/>
    <lineage>
        <taxon>Bacteria</taxon>
        <taxon>Bacillati</taxon>
        <taxon>Bacillota</taxon>
        <taxon>Bacilli</taxon>
        <taxon>Lactobacillales</taxon>
        <taxon>Lactobacillaceae</taxon>
        <taxon>Lacticaseibacillus</taxon>
    </lineage>
</organism>
<dbReference type="EMBL" id="FJ428614">
    <property type="protein sequence ID" value="ACN94852.1"/>
    <property type="molecule type" value="Genomic_DNA"/>
</dbReference>